<evidence type="ECO:0000256" key="5">
    <source>
        <dbReference type="ARBA" id="ARBA00022989"/>
    </source>
</evidence>
<dbReference type="GO" id="GO:0005313">
    <property type="term" value="F:L-glutamate transmembrane transporter activity"/>
    <property type="evidence" value="ECO:0007669"/>
    <property type="project" value="TreeGrafter"/>
</dbReference>
<dbReference type="SUPFAM" id="SSF118215">
    <property type="entry name" value="Proton glutamate symport protein"/>
    <property type="match status" value="1"/>
</dbReference>
<dbReference type="AlphaFoldDB" id="A0A813MHZ8"/>
<keyword evidence="5 8" id="KW-1133">Transmembrane helix</keyword>
<name>A0A813MHZ8_9BILA</name>
<dbReference type="GO" id="GO:0015175">
    <property type="term" value="F:neutral L-amino acid transmembrane transporter activity"/>
    <property type="evidence" value="ECO:0007669"/>
    <property type="project" value="TreeGrafter"/>
</dbReference>
<evidence type="ECO:0000256" key="3">
    <source>
        <dbReference type="ARBA" id="ARBA00022692"/>
    </source>
</evidence>
<evidence type="ECO:0000256" key="8">
    <source>
        <dbReference type="RuleBase" id="RU361216"/>
    </source>
</evidence>
<dbReference type="PROSITE" id="PS00713">
    <property type="entry name" value="NA_DICARBOXYL_SYMP_1"/>
    <property type="match status" value="1"/>
</dbReference>
<feature type="transmembrane region" description="Helical" evidence="8">
    <location>
        <begin position="255"/>
        <end position="276"/>
    </location>
</feature>
<dbReference type="PANTHER" id="PTHR11958">
    <property type="entry name" value="SODIUM/DICARBOXYLATE SYMPORTER-RELATED"/>
    <property type="match status" value="1"/>
</dbReference>
<organism evidence="9 10">
    <name type="scientific">Brachionus calyciflorus</name>
    <dbReference type="NCBI Taxonomy" id="104777"/>
    <lineage>
        <taxon>Eukaryota</taxon>
        <taxon>Metazoa</taxon>
        <taxon>Spiralia</taxon>
        <taxon>Gnathifera</taxon>
        <taxon>Rotifera</taxon>
        <taxon>Eurotatoria</taxon>
        <taxon>Monogononta</taxon>
        <taxon>Pseudotrocha</taxon>
        <taxon>Ploima</taxon>
        <taxon>Brachionidae</taxon>
        <taxon>Brachionus</taxon>
    </lineage>
</organism>
<dbReference type="Proteomes" id="UP000663879">
    <property type="component" value="Unassembled WGS sequence"/>
</dbReference>
<evidence type="ECO:0000256" key="6">
    <source>
        <dbReference type="ARBA" id="ARBA00023136"/>
    </source>
</evidence>
<dbReference type="Pfam" id="PF00375">
    <property type="entry name" value="SDF"/>
    <property type="match status" value="1"/>
</dbReference>
<evidence type="ECO:0000313" key="9">
    <source>
        <dbReference type="EMBL" id="CAF0719250.1"/>
    </source>
</evidence>
<accession>A0A813MHZ8</accession>
<evidence type="ECO:0000256" key="7">
    <source>
        <dbReference type="ARBA" id="ARBA00023180"/>
    </source>
</evidence>
<feature type="transmembrane region" description="Helical" evidence="8">
    <location>
        <begin position="32"/>
        <end position="51"/>
    </location>
</feature>
<keyword evidence="3 8" id="KW-0812">Transmembrane</keyword>
<evidence type="ECO:0000256" key="2">
    <source>
        <dbReference type="ARBA" id="ARBA00022448"/>
    </source>
</evidence>
<dbReference type="GO" id="GO:0005886">
    <property type="term" value="C:plasma membrane"/>
    <property type="evidence" value="ECO:0007669"/>
    <property type="project" value="TreeGrafter"/>
</dbReference>
<feature type="transmembrane region" description="Helical" evidence="8">
    <location>
        <begin position="72"/>
        <end position="96"/>
    </location>
</feature>
<dbReference type="InterPro" id="IPR036458">
    <property type="entry name" value="Na:dicarbo_symporter_sf"/>
</dbReference>
<dbReference type="PANTHER" id="PTHR11958:SF99">
    <property type="entry name" value="SODIUM-DEPENDENT EXCITATORY AMINO ACID TRANSPORTER GLT-6-RELATED"/>
    <property type="match status" value="1"/>
</dbReference>
<evidence type="ECO:0000313" key="10">
    <source>
        <dbReference type="Proteomes" id="UP000663879"/>
    </source>
</evidence>
<feature type="transmembrane region" description="Helical" evidence="8">
    <location>
        <begin position="215"/>
        <end position="235"/>
    </location>
</feature>
<dbReference type="InterPro" id="IPR050746">
    <property type="entry name" value="DAACS"/>
</dbReference>
<proteinExistence type="inferred from homology"/>
<keyword evidence="6 8" id="KW-0472">Membrane</keyword>
<keyword evidence="2 8" id="KW-0813">Transport</keyword>
<sequence>MNINEQQKRTLLNKDKESIIGPLGKFMSYVKLHALLILTFLGVTIGVLLGFSLRSAHLSNETIMLISFPGDLLMRMLKMLVLPLIVSSLITGVAVLDPKASGKIGLYAISYYLLTTILAAILGIILVVTIKPGDKETKSIVGEGTAKSTTTTQDALMDLIRNIFPENLMQATIQQGQTYYTFESTQSIIKSNSSQADLANVTVKKKWNFKYNDNTNILGIITFCVAFGMIISSMGRKAEILLHLFLVLNEITMKLVKIIMWYAPFGILFLVTGKILEIDDMGNTARKLGLYMITVILGLMIHCFFTLCLLYFAITRKNPFKFYYGCLQAVITGFGTSSSSATLPVTFRCLEENLKIDSRVTRFVLPVGSTINMDGTALYEAVAPIFIAQLNDRSLTFVEYIIISLTATVASIGAASIPSAGLVTMVIVLQSVGLPVKDISLIFAVDFFLDRIRTAVNILGDSIGAGIVDHLCKNELKQQGQEDIENQFDHDHDI</sequence>
<keyword evidence="4 8" id="KW-0769">Symport</keyword>
<keyword evidence="10" id="KW-1185">Reference proteome</keyword>
<comment type="caution">
    <text evidence="9">The sequence shown here is derived from an EMBL/GenBank/DDBJ whole genome shotgun (WGS) entry which is preliminary data.</text>
</comment>
<protein>
    <recommendedName>
        <fullName evidence="8">Amino acid transporter</fullName>
    </recommendedName>
</protein>
<dbReference type="PRINTS" id="PR00173">
    <property type="entry name" value="EDTRNSPORT"/>
</dbReference>
<gene>
    <name evidence="9" type="ORF">OXX778_LOCUS2028</name>
</gene>
<dbReference type="InterPro" id="IPR001991">
    <property type="entry name" value="Na-dicarboxylate_symporter"/>
</dbReference>
<evidence type="ECO:0000256" key="4">
    <source>
        <dbReference type="ARBA" id="ARBA00022847"/>
    </source>
</evidence>
<dbReference type="InterPro" id="IPR018107">
    <property type="entry name" value="Na-dicarboxylate_symporter_CS"/>
</dbReference>
<comment type="subcellular location">
    <subcellularLocation>
        <location evidence="1 8">Membrane</location>
        <topology evidence="1 8">Multi-pass membrane protein</topology>
    </subcellularLocation>
</comment>
<keyword evidence="7" id="KW-0325">Glycoprotein</keyword>
<feature type="transmembrane region" description="Helical" evidence="8">
    <location>
        <begin position="400"/>
        <end position="429"/>
    </location>
</feature>
<dbReference type="GO" id="GO:0015501">
    <property type="term" value="F:glutamate:sodium symporter activity"/>
    <property type="evidence" value="ECO:0007669"/>
    <property type="project" value="TreeGrafter"/>
</dbReference>
<evidence type="ECO:0000256" key="1">
    <source>
        <dbReference type="ARBA" id="ARBA00004141"/>
    </source>
</evidence>
<dbReference type="EMBL" id="CAJNOC010000146">
    <property type="protein sequence ID" value="CAF0719250.1"/>
    <property type="molecule type" value="Genomic_DNA"/>
</dbReference>
<feature type="transmembrane region" description="Helical" evidence="8">
    <location>
        <begin position="108"/>
        <end position="130"/>
    </location>
</feature>
<dbReference type="PROSITE" id="PS00714">
    <property type="entry name" value="NA_DICARBOXYL_SYMP_2"/>
    <property type="match status" value="1"/>
</dbReference>
<dbReference type="Gene3D" id="1.10.3860.10">
    <property type="entry name" value="Sodium:dicarboxylate symporter"/>
    <property type="match status" value="1"/>
</dbReference>
<feature type="transmembrane region" description="Helical" evidence="8">
    <location>
        <begin position="288"/>
        <end position="314"/>
    </location>
</feature>
<comment type="similarity">
    <text evidence="8">Belongs to the dicarboxylate/amino acid:cation symporter (DAACS) (TC 2.A.23) family.</text>
</comment>
<dbReference type="OrthoDB" id="5877963at2759"/>
<reference evidence="9" key="1">
    <citation type="submission" date="2021-02" db="EMBL/GenBank/DDBJ databases">
        <authorList>
            <person name="Nowell W R."/>
        </authorList>
    </citation>
    <scope>NUCLEOTIDE SEQUENCE</scope>
    <source>
        <strain evidence="9">Ploen Becks lab</strain>
    </source>
</reference>